<dbReference type="InParanoid" id="A0A0G4EQ39"/>
<dbReference type="VEuPathDB" id="CryptoDB:Vbra_12612"/>
<protein>
    <recommendedName>
        <fullName evidence="5">AMP-dependent synthetase/ligase domain-containing protein</fullName>
    </recommendedName>
</protein>
<evidence type="ECO:0000256" key="2">
    <source>
        <dbReference type="ARBA" id="ARBA00022832"/>
    </source>
</evidence>
<feature type="region of interest" description="Disordered" evidence="4">
    <location>
        <begin position="113"/>
        <end position="170"/>
    </location>
</feature>
<feature type="compositionally biased region" description="Polar residues" evidence="4">
    <location>
        <begin position="16"/>
        <end position="26"/>
    </location>
</feature>
<dbReference type="InterPro" id="IPR000873">
    <property type="entry name" value="AMP-dep_synth/lig_dom"/>
</dbReference>
<dbReference type="GO" id="GO:0004467">
    <property type="term" value="F:long-chain fatty acid-CoA ligase activity"/>
    <property type="evidence" value="ECO:0007669"/>
    <property type="project" value="TreeGrafter"/>
</dbReference>
<feature type="region of interest" description="Disordered" evidence="4">
    <location>
        <begin position="11"/>
        <end position="84"/>
    </location>
</feature>
<evidence type="ECO:0000259" key="5">
    <source>
        <dbReference type="Pfam" id="PF00501"/>
    </source>
</evidence>
<evidence type="ECO:0000313" key="6">
    <source>
        <dbReference type="EMBL" id="CEL99544.1"/>
    </source>
</evidence>
<dbReference type="PANTHER" id="PTHR43272:SF32">
    <property type="entry name" value="AMP-DEPENDENT SYNTHETASE_LIGASE DOMAIN-CONTAINING PROTEIN"/>
    <property type="match status" value="1"/>
</dbReference>
<proteinExistence type="predicted"/>
<dbReference type="Gene3D" id="3.40.50.12780">
    <property type="entry name" value="N-terminal domain of ligase-like"/>
    <property type="match status" value="1"/>
</dbReference>
<keyword evidence="7" id="KW-1185">Reference proteome</keyword>
<dbReference type="OMA" id="HIANMAT"/>
<feature type="compositionally biased region" description="Basic and acidic residues" evidence="4">
    <location>
        <begin position="143"/>
        <end position="153"/>
    </location>
</feature>
<keyword evidence="3" id="KW-0443">Lipid metabolism</keyword>
<accession>A0A0G4EQ39</accession>
<feature type="region of interest" description="Disordered" evidence="4">
    <location>
        <begin position="193"/>
        <end position="218"/>
    </location>
</feature>
<dbReference type="PROSITE" id="PS00455">
    <property type="entry name" value="AMP_BINDING"/>
    <property type="match status" value="1"/>
</dbReference>
<feature type="domain" description="AMP-dependent synthetase/ligase" evidence="5">
    <location>
        <begin position="355"/>
        <end position="788"/>
    </location>
</feature>
<dbReference type="STRING" id="1169540.A0A0G4EQ39"/>
<evidence type="ECO:0000256" key="4">
    <source>
        <dbReference type="SAM" id="MobiDB-lite"/>
    </source>
</evidence>
<dbReference type="PhylomeDB" id="A0A0G4EQ39"/>
<name>A0A0G4EQ39_VITBC</name>
<reference evidence="6 7" key="1">
    <citation type="submission" date="2014-11" db="EMBL/GenBank/DDBJ databases">
        <authorList>
            <person name="Zhu J."/>
            <person name="Qi W."/>
            <person name="Song R."/>
        </authorList>
    </citation>
    <scope>NUCLEOTIDE SEQUENCE [LARGE SCALE GENOMIC DNA]</scope>
</reference>
<dbReference type="AlphaFoldDB" id="A0A0G4EQ39"/>
<dbReference type="PANTHER" id="PTHR43272">
    <property type="entry name" value="LONG-CHAIN-FATTY-ACID--COA LIGASE"/>
    <property type="match status" value="1"/>
</dbReference>
<feature type="compositionally biased region" description="Low complexity" evidence="4">
    <location>
        <begin position="154"/>
        <end position="163"/>
    </location>
</feature>
<evidence type="ECO:0000313" key="7">
    <source>
        <dbReference type="Proteomes" id="UP000041254"/>
    </source>
</evidence>
<dbReference type="Pfam" id="PF00501">
    <property type="entry name" value="AMP-binding"/>
    <property type="match status" value="1"/>
</dbReference>
<keyword evidence="2" id="KW-0276">Fatty acid metabolism</keyword>
<feature type="compositionally biased region" description="Gly residues" evidence="4">
    <location>
        <begin position="63"/>
        <end position="75"/>
    </location>
</feature>
<dbReference type="SUPFAM" id="SSF56801">
    <property type="entry name" value="Acetyl-CoA synthetase-like"/>
    <property type="match status" value="1"/>
</dbReference>
<dbReference type="InterPro" id="IPR042099">
    <property type="entry name" value="ANL_N_sf"/>
</dbReference>
<dbReference type="EMBL" id="CDMY01000283">
    <property type="protein sequence ID" value="CEL99544.1"/>
    <property type="molecule type" value="Genomic_DNA"/>
</dbReference>
<dbReference type="GO" id="GO:0016020">
    <property type="term" value="C:membrane"/>
    <property type="evidence" value="ECO:0007669"/>
    <property type="project" value="TreeGrafter"/>
</dbReference>
<evidence type="ECO:0000256" key="1">
    <source>
        <dbReference type="ARBA" id="ARBA00022598"/>
    </source>
</evidence>
<dbReference type="Proteomes" id="UP000041254">
    <property type="component" value="Unassembled WGS sequence"/>
</dbReference>
<dbReference type="GO" id="GO:0005783">
    <property type="term" value="C:endoplasmic reticulum"/>
    <property type="evidence" value="ECO:0007669"/>
    <property type="project" value="TreeGrafter"/>
</dbReference>
<organism evidence="6 7">
    <name type="scientific">Vitrella brassicaformis (strain CCMP3155)</name>
    <dbReference type="NCBI Taxonomy" id="1169540"/>
    <lineage>
        <taxon>Eukaryota</taxon>
        <taxon>Sar</taxon>
        <taxon>Alveolata</taxon>
        <taxon>Colpodellida</taxon>
        <taxon>Vitrellaceae</taxon>
        <taxon>Vitrella</taxon>
    </lineage>
</organism>
<evidence type="ECO:0000256" key="3">
    <source>
        <dbReference type="ARBA" id="ARBA00023098"/>
    </source>
</evidence>
<keyword evidence="1" id="KW-0436">Ligase</keyword>
<dbReference type="InterPro" id="IPR020845">
    <property type="entry name" value="AMP-binding_CS"/>
</dbReference>
<dbReference type="OrthoDB" id="3633556at2759"/>
<gene>
    <name evidence="6" type="ORF">Vbra_12612</name>
</gene>
<sequence>MSACLFRSLILEPNSGDASGNATVLTPTGDGTTDEEDNNPPAPSPPIGYGRSTPPTPRPPFLGGRGSGTGEGDGIGSDSVDRSTSLPQRVDRLTDEASEGALVSASVFVSMPSREKSVDSASLGCGHTDGDGDAGTHMAVLVERGESSPELKARSSVSSSSSGGECGGGGWRGGADALGRGCWGNGGFRDAPNMASHVTDGGSAPGGKPRFVREGEQQQQLPIDGRSHQPLSHLEICNLSSHIFRLFFSLDTPGSSHEIIGRRATRSLCFKVCIMVSIVYPHEPPPAGTVLSTEATSFPPDLSARLSIHQLVKNAHETGGRNVFWTTDVATELPIRVADYGPGSEAPITVIESFADTVRRYKTRAALFWQKAYGQPNTPWESLTWQQFWNEVCRFAKGLIAVGFPDYARVCILGYNAPAWFIAELGAMFAHGISVGIYTTNQADAVGHILEDTEAPVLVIDTVEQLNKVATLKRQGRAKTLRVVVMYAERPPALADLDPAMSSVTVLFWDDFMAKSAAVRERDLTARMEAARPGQCCSLCYTSGTTGVPKGVMLSHDNMTWVAGQCTASAKYDNDDCAVSYLPLSHIAGQMIDVFIPLASGMAVFFAAPDALRGTLMDTVREVRPTFFFAPPRIWEKIEEKMKAIGAQSTGLRKRLAEWAKAVGSRGTNALLEGDKVPFGFSIAERLVFSKVREALGFDRCRGFGAGAAPLPKATQEYFLSLGIPICDMYGMSESPGPSTLNINIPKRFRVGSPGQTLSGTQLRIDHPDARGHGEICWRGRNVFMGYFKNEEASRQTIDSHGFLHSGDIGYTDSDGFLYITGRIKELLITAGGENIPPVLIENICKEEMPFLSNCQLIGDRKPFLSLLVCLKSEVDENMQPTDTLSVDVAKLMRTRGVANPPTSVRAAATHPVIQELLAEGIQRVNSRATSRAQQIRKWRVLPADFTVASGELTPTLKLKRPVVLQKYNALVNEIYEGADTNNAAGVGGGPMAKL</sequence>